<reference evidence="1" key="2">
    <citation type="submission" date="2022-06" db="UniProtKB">
        <authorList>
            <consortium name="EnsemblMetazoa"/>
        </authorList>
    </citation>
    <scope>IDENTIFICATION</scope>
</reference>
<proteinExistence type="predicted"/>
<name>A0A8R1WXU0_ACYPI</name>
<dbReference type="RefSeq" id="XP_008178671.1">
    <property type="nucleotide sequence ID" value="XM_008180449.1"/>
</dbReference>
<dbReference type="AlphaFoldDB" id="A0A8R1WXU0"/>
<dbReference type="PANTHER" id="PTHR45749:SF37">
    <property type="entry name" value="OS05G0311600 PROTEIN"/>
    <property type="match status" value="1"/>
</dbReference>
<protein>
    <recommendedName>
        <fullName evidence="3">TTF-type domain-containing protein</fullName>
    </recommendedName>
</protein>
<evidence type="ECO:0000313" key="1">
    <source>
        <dbReference type="EnsemblMetazoa" id="XP_008178671.1"/>
    </source>
</evidence>
<evidence type="ECO:0000313" key="2">
    <source>
        <dbReference type="Proteomes" id="UP000007819"/>
    </source>
</evidence>
<dbReference type="OrthoDB" id="10059816at2759"/>
<dbReference type="PANTHER" id="PTHR45749">
    <property type="match status" value="1"/>
</dbReference>
<reference evidence="2" key="1">
    <citation type="submission" date="2010-06" db="EMBL/GenBank/DDBJ databases">
        <authorList>
            <person name="Jiang H."/>
            <person name="Abraham K."/>
            <person name="Ali S."/>
            <person name="Alsbrooks S.L."/>
            <person name="Anim B.N."/>
            <person name="Anosike U.S."/>
            <person name="Attaway T."/>
            <person name="Bandaranaike D.P."/>
            <person name="Battles P.K."/>
            <person name="Bell S.N."/>
            <person name="Bell A.V."/>
            <person name="Beltran B."/>
            <person name="Bickham C."/>
            <person name="Bustamante Y."/>
            <person name="Caleb T."/>
            <person name="Canada A."/>
            <person name="Cardenas V."/>
            <person name="Carter K."/>
            <person name="Chacko J."/>
            <person name="Chandrabose M.N."/>
            <person name="Chavez D."/>
            <person name="Chavez A."/>
            <person name="Chen L."/>
            <person name="Chu H.-S."/>
            <person name="Claassen K.J."/>
            <person name="Cockrell R."/>
            <person name="Collins M."/>
            <person name="Cooper J.A."/>
            <person name="Cree A."/>
            <person name="Curry S.M."/>
            <person name="Da Y."/>
            <person name="Dao M.D."/>
            <person name="Das B."/>
            <person name="Davila M.-L."/>
            <person name="Davy-Carroll L."/>
            <person name="Denson S."/>
            <person name="Dinh H."/>
            <person name="Ebong V.E."/>
            <person name="Edwards J.R."/>
            <person name="Egan A."/>
            <person name="El-Daye J."/>
            <person name="Escobedo L."/>
            <person name="Fernandez S."/>
            <person name="Fernando P.R."/>
            <person name="Flagg N."/>
            <person name="Forbes L.D."/>
            <person name="Fowler R.G."/>
            <person name="Fu Q."/>
            <person name="Gabisi R.A."/>
            <person name="Ganer J."/>
            <person name="Garbino Pronczuk A."/>
            <person name="Garcia R.M."/>
            <person name="Garner T."/>
            <person name="Garrett T.E."/>
            <person name="Gonzalez D.A."/>
            <person name="Hamid H."/>
            <person name="Hawkins E.S."/>
            <person name="Hirani K."/>
            <person name="Hogues M.E."/>
            <person name="Hollins B."/>
            <person name="Hsiao C.-H."/>
            <person name="Jabil R."/>
            <person name="James M.L."/>
            <person name="Jhangiani S.N."/>
            <person name="Johnson B."/>
            <person name="Johnson Q."/>
            <person name="Joshi V."/>
            <person name="Kalu J.B."/>
            <person name="Kam C."/>
            <person name="Kashfia A."/>
            <person name="Keebler J."/>
            <person name="Kisamo H."/>
            <person name="Kovar C.L."/>
            <person name="Lago L.A."/>
            <person name="Lai C.-Y."/>
            <person name="Laidlaw J."/>
            <person name="Lara F."/>
            <person name="Le T.-K."/>
            <person name="Lee S.L."/>
            <person name="Legall F.H."/>
            <person name="Lemon S.J."/>
            <person name="Lewis L.R."/>
            <person name="Li B."/>
            <person name="Liu Y."/>
            <person name="Liu Y.-S."/>
            <person name="Lopez J."/>
            <person name="Lozado R.J."/>
            <person name="Lu J."/>
            <person name="Madu R.C."/>
            <person name="Maheshwari M."/>
            <person name="Maheshwari R."/>
            <person name="Malloy K."/>
            <person name="Martinez E."/>
            <person name="Mathew T."/>
            <person name="Mercado I.C."/>
            <person name="Mercado C."/>
            <person name="Meyer B."/>
            <person name="Montgomery K."/>
            <person name="Morgan M.B."/>
            <person name="Munidasa M."/>
            <person name="Nazareth L.V."/>
            <person name="Nelson J."/>
            <person name="Ng B.M."/>
            <person name="Nguyen N.B."/>
            <person name="Nguyen P.Q."/>
            <person name="Nguyen T."/>
            <person name="Obregon M."/>
            <person name="Okwuonu G.O."/>
            <person name="Onwere C.G."/>
            <person name="Orozco G."/>
            <person name="Parra A."/>
            <person name="Patel S."/>
            <person name="Patil S."/>
            <person name="Perez A."/>
            <person name="Perez Y."/>
            <person name="Pham C."/>
            <person name="Primus E.L."/>
            <person name="Pu L.-L."/>
            <person name="Puazo M."/>
            <person name="Qin X."/>
            <person name="Quiroz J.B."/>
            <person name="Reese J."/>
            <person name="Richards S."/>
            <person name="Rives C.M."/>
            <person name="Robberts R."/>
            <person name="Ruiz S.J."/>
            <person name="Ruiz M.J."/>
            <person name="Santibanez J."/>
            <person name="Schneider B.W."/>
            <person name="Sisson I."/>
            <person name="Smith M."/>
            <person name="Sodergren E."/>
            <person name="Song X.-Z."/>
            <person name="Song B.B."/>
            <person name="Summersgill H."/>
            <person name="Thelus R."/>
            <person name="Thornton R.D."/>
            <person name="Trejos Z.Y."/>
            <person name="Usmani K."/>
            <person name="Vattathil S."/>
            <person name="Villasana D."/>
            <person name="Walker D.L."/>
            <person name="Wang S."/>
            <person name="Wang K."/>
            <person name="White C.S."/>
            <person name="Williams A.C."/>
            <person name="Williamson J."/>
            <person name="Wilson K."/>
            <person name="Woghiren I.O."/>
            <person name="Woodworth J.R."/>
            <person name="Worley K.C."/>
            <person name="Wright R.A."/>
            <person name="Wu W."/>
            <person name="Young L."/>
            <person name="Zhang L."/>
            <person name="Zhang J."/>
            <person name="Zhu Y."/>
            <person name="Muzny D.M."/>
            <person name="Weinstock G."/>
            <person name="Gibbs R.A."/>
        </authorList>
    </citation>
    <scope>NUCLEOTIDE SEQUENCE [LARGE SCALE GENOMIC DNA]</scope>
    <source>
        <strain evidence="2">LSR1</strain>
    </source>
</reference>
<sequence>MIRTDVYDRDIRPIIVFNQYSVTPVKFLHDDDDVVNYTSPYNESVVNTTEVFKADADSDNVPINSNCVNTISPIDLSTSKNDSPVQPILNFFPSTNGRRFSAVWYTYNWIEYTITEDSIYCFACRHFLSLTNNPGTIIGKIPFVNYGLKFWKEPKKTLNSHCRNKKHLLFGFIRWVDYRNIQQNVQQSIACSLKKARQKDIHENRLHVHFLLKSALFLAKQGLAFRGHNEMISSNNRGNYIE</sequence>
<dbReference type="KEGG" id="api:103307938"/>
<dbReference type="EnsemblMetazoa" id="XM_008180449.1">
    <property type="protein sequence ID" value="XP_008178671.1"/>
    <property type="gene ID" value="LOC103307938"/>
</dbReference>
<dbReference type="GeneID" id="103307938"/>
<dbReference type="Proteomes" id="UP000007819">
    <property type="component" value="Chromosome X"/>
</dbReference>
<evidence type="ECO:0008006" key="3">
    <source>
        <dbReference type="Google" id="ProtNLM"/>
    </source>
</evidence>
<accession>A0A8R1WXU0</accession>
<keyword evidence="2" id="KW-1185">Reference proteome</keyword>
<organism evidence="1 2">
    <name type="scientific">Acyrthosiphon pisum</name>
    <name type="common">Pea aphid</name>
    <dbReference type="NCBI Taxonomy" id="7029"/>
    <lineage>
        <taxon>Eukaryota</taxon>
        <taxon>Metazoa</taxon>
        <taxon>Ecdysozoa</taxon>
        <taxon>Arthropoda</taxon>
        <taxon>Hexapoda</taxon>
        <taxon>Insecta</taxon>
        <taxon>Pterygota</taxon>
        <taxon>Neoptera</taxon>
        <taxon>Paraneoptera</taxon>
        <taxon>Hemiptera</taxon>
        <taxon>Sternorrhyncha</taxon>
        <taxon>Aphidomorpha</taxon>
        <taxon>Aphidoidea</taxon>
        <taxon>Aphididae</taxon>
        <taxon>Macrosiphini</taxon>
        <taxon>Acyrthosiphon</taxon>
    </lineage>
</organism>